<keyword evidence="2" id="KW-1185">Reference proteome</keyword>
<comment type="caution">
    <text evidence="1">The sequence shown here is derived from an EMBL/GenBank/DDBJ whole genome shotgun (WGS) entry which is preliminary data.</text>
</comment>
<evidence type="ECO:0000313" key="1">
    <source>
        <dbReference type="EMBL" id="NPT60489.1"/>
    </source>
</evidence>
<sequence>MNQSENSKCIKSENQLTWASIQVSLDVFKPWLDDPTTYDVAKMCMIAAELAGRGSPFQTATACPHTADKLRKLSEVSKIPFAVISTFADTVAVLQNLDFQGFLALSHSREAQNHE</sequence>
<evidence type="ECO:0000313" key="2">
    <source>
        <dbReference type="Proteomes" id="UP000655523"/>
    </source>
</evidence>
<dbReference type="AlphaFoldDB" id="A0A972NXP1"/>
<dbReference type="Proteomes" id="UP000655523">
    <property type="component" value="Unassembled WGS sequence"/>
</dbReference>
<reference evidence="1 2" key="1">
    <citation type="submission" date="2019-11" db="EMBL/GenBank/DDBJ databases">
        <title>Metabolism of dissolved organic matter in forest soils.</title>
        <authorList>
            <person name="Cyle K.T."/>
            <person name="Wilhelm R.C."/>
            <person name="Martinez C.E."/>
        </authorList>
    </citation>
    <scope>NUCLEOTIDE SEQUENCE [LARGE SCALE GENOMIC DNA]</scope>
    <source>
        <strain evidence="1 2">5N</strain>
    </source>
</reference>
<dbReference type="RefSeq" id="WP_172175488.1">
    <property type="nucleotide sequence ID" value="NZ_WOEZ01000225.1"/>
</dbReference>
<organism evidence="1 2">
    <name type="scientific">Paraburkholderia elongata</name>
    <dbReference type="NCBI Taxonomy" id="2675747"/>
    <lineage>
        <taxon>Bacteria</taxon>
        <taxon>Pseudomonadati</taxon>
        <taxon>Pseudomonadota</taxon>
        <taxon>Betaproteobacteria</taxon>
        <taxon>Burkholderiales</taxon>
        <taxon>Burkholderiaceae</taxon>
        <taxon>Paraburkholderia</taxon>
    </lineage>
</organism>
<accession>A0A972NXP1</accession>
<proteinExistence type="predicted"/>
<name>A0A972NXP1_9BURK</name>
<protein>
    <submittedName>
        <fullName evidence="1">Uncharacterized protein</fullName>
    </submittedName>
</protein>
<dbReference type="EMBL" id="WOEZ01000225">
    <property type="protein sequence ID" value="NPT60489.1"/>
    <property type="molecule type" value="Genomic_DNA"/>
</dbReference>
<gene>
    <name evidence="1" type="ORF">GNZ13_39555</name>
</gene>